<evidence type="ECO:0000313" key="2">
    <source>
        <dbReference type="EMBL" id="CAF9932788.1"/>
    </source>
</evidence>
<feature type="region of interest" description="Disordered" evidence="1">
    <location>
        <begin position="1"/>
        <end position="76"/>
    </location>
</feature>
<evidence type="ECO:0000313" key="3">
    <source>
        <dbReference type="Proteomes" id="UP000664534"/>
    </source>
</evidence>
<protein>
    <submittedName>
        <fullName evidence="2">Uncharacterized protein</fullName>
    </submittedName>
</protein>
<comment type="caution">
    <text evidence="2">The sequence shown here is derived from an EMBL/GenBank/DDBJ whole genome shotgun (WGS) entry which is preliminary data.</text>
</comment>
<feature type="compositionally biased region" description="Polar residues" evidence="1">
    <location>
        <begin position="22"/>
        <end position="35"/>
    </location>
</feature>
<name>A0A8H3G438_9LECA</name>
<dbReference type="OrthoDB" id="5335514at2759"/>
<reference evidence="2" key="1">
    <citation type="submission" date="2021-03" db="EMBL/GenBank/DDBJ databases">
        <authorList>
            <person name="Tagirdzhanova G."/>
        </authorList>
    </citation>
    <scope>NUCLEOTIDE SEQUENCE</scope>
</reference>
<feature type="compositionally biased region" description="Basic and acidic residues" evidence="1">
    <location>
        <begin position="108"/>
        <end position="127"/>
    </location>
</feature>
<dbReference type="EMBL" id="CAJPDT010000067">
    <property type="protein sequence ID" value="CAF9932788.1"/>
    <property type="molecule type" value="Genomic_DNA"/>
</dbReference>
<sequence length="152" mass="16499">MDSKDTKSSHPKATHHELPADTDSTLNHPTSTKSSGEPKHARPGESIMESDDPSTAALRAWAQDKQMQVPGSDGSFATGQMSMGVGAVSGGPLFLPRKEYIVEPPYHSTDHGPVEMVKREGDGEGEGKKKRHSFSNLFKRKGEGKGESERER</sequence>
<proteinExistence type="predicted"/>
<dbReference type="AlphaFoldDB" id="A0A8H3G438"/>
<evidence type="ECO:0000256" key="1">
    <source>
        <dbReference type="SAM" id="MobiDB-lite"/>
    </source>
</evidence>
<dbReference type="Proteomes" id="UP000664534">
    <property type="component" value="Unassembled WGS sequence"/>
</dbReference>
<accession>A0A8H3G438</accession>
<feature type="compositionally biased region" description="Basic and acidic residues" evidence="1">
    <location>
        <begin position="140"/>
        <end position="152"/>
    </location>
</feature>
<organism evidence="2 3">
    <name type="scientific">Imshaugia aleurites</name>
    <dbReference type="NCBI Taxonomy" id="172621"/>
    <lineage>
        <taxon>Eukaryota</taxon>
        <taxon>Fungi</taxon>
        <taxon>Dikarya</taxon>
        <taxon>Ascomycota</taxon>
        <taxon>Pezizomycotina</taxon>
        <taxon>Lecanoromycetes</taxon>
        <taxon>OSLEUM clade</taxon>
        <taxon>Lecanoromycetidae</taxon>
        <taxon>Lecanorales</taxon>
        <taxon>Lecanorineae</taxon>
        <taxon>Parmeliaceae</taxon>
        <taxon>Imshaugia</taxon>
    </lineage>
</organism>
<gene>
    <name evidence="2" type="ORF">IMSHALPRED_008984</name>
</gene>
<keyword evidence="3" id="KW-1185">Reference proteome</keyword>
<feature type="region of interest" description="Disordered" evidence="1">
    <location>
        <begin position="104"/>
        <end position="152"/>
    </location>
</feature>
<feature type="compositionally biased region" description="Basic and acidic residues" evidence="1">
    <location>
        <begin position="1"/>
        <end position="19"/>
    </location>
</feature>